<dbReference type="InterPro" id="IPR003409">
    <property type="entry name" value="MORN"/>
</dbReference>
<sequence length="400" mass="43764">MTDDLSVGSGSSKGGAFDASSQAPAQKANLDISFAAAAGAGLEKVSGAAKSKAIGMKMEKMVYQEIGRVVQPPSAPAETSPAKPREKKCHQCDRPYGDDANFCAGCGANLKEPSKKKKDGSPSRKGHRRGSSKGKPADEFPNKAYNGELPEPPPAHLARAGKYEGQLDDGVRHGHGKCVFPTGDVYEGAFRNGMRHGAGVYTYKRRPGKQRQRVYEGEWRRSKRHGEGKETWEDGTVYEGAFADDAFHGLGTYRTPFAKYRGNFEAGYKSGQGSVVYYKSKDTYDGEWRRNRFHGVGTYYWGNNTKYEGQWEDGARTGFGVFLEPSGEKHEGHWKSNEKHGAGTTRTRNGKCRDGVWKHGRFVVWSGSEYFGSSSSAMHAVGNKLGGDRLKGADEKKSFV</sequence>
<evidence type="ECO:0000313" key="3">
    <source>
        <dbReference type="EMBL" id="KAK7250076.1"/>
    </source>
</evidence>
<feature type="region of interest" description="Disordered" evidence="2">
    <location>
        <begin position="1"/>
        <end position="23"/>
    </location>
</feature>
<reference evidence="3 4" key="1">
    <citation type="submission" date="2024-03" db="EMBL/GenBank/DDBJ databases">
        <title>Aureococcus anophagefferens CCMP1851 and Kratosvirus quantuckense: Draft genome of a second virus-susceptible host strain in the model system.</title>
        <authorList>
            <person name="Chase E."/>
            <person name="Truchon A.R."/>
            <person name="Schepens W."/>
            <person name="Wilhelm S.W."/>
        </authorList>
    </citation>
    <scope>NUCLEOTIDE SEQUENCE [LARGE SCALE GENOMIC DNA]</scope>
    <source>
        <strain evidence="3 4">CCMP1851</strain>
    </source>
</reference>
<dbReference type="SMART" id="SM00698">
    <property type="entry name" value="MORN"/>
    <property type="match status" value="8"/>
</dbReference>
<accession>A0ABR1G9P7</accession>
<dbReference type="EMBL" id="JBBJCI010000038">
    <property type="protein sequence ID" value="KAK7250076.1"/>
    <property type="molecule type" value="Genomic_DNA"/>
</dbReference>
<gene>
    <name evidence="3" type="ORF">SO694_00006240</name>
</gene>
<evidence type="ECO:0000313" key="4">
    <source>
        <dbReference type="Proteomes" id="UP001363151"/>
    </source>
</evidence>
<comment type="caution">
    <text evidence="3">The sequence shown here is derived from an EMBL/GenBank/DDBJ whole genome shotgun (WGS) entry which is preliminary data.</text>
</comment>
<dbReference type="Proteomes" id="UP001363151">
    <property type="component" value="Unassembled WGS sequence"/>
</dbReference>
<dbReference type="PANTHER" id="PTHR43215:SF14">
    <property type="entry name" value="RADIAL SPOKE HEAD 1 HOMOLOG"/>
    <property type="match status" value="1"/>
</dbReference>
<name>A0ABR1G9P7_AURAN</name>
<feature type="compositionally biased region" description="Basic residues" evidence="2">
    <location>
        <begin position="114"/>
        <end position="132"/>
    </location>
</feature>
<feature type="compositionally biased region" description="Basic and acidic residues" evidence="2">
    <location>
        <begin position="327"/>
        <end position="341"/>
    </location>
</feature>
<dbReference type="SUPFAM" id="SSF82185">
    <property type="entry name" value="Histone H3 K4-specific methyltransferase SET7/9 N-terminal domain"/>
    <property type="match status" value="2"/>
</dbReference>
<dbReference type="Gene3D" id="2.20.110.10">
    <property type="entry name" value="Histone H3 K4-specific methyltransferase SET7/9 N-terminal domain"/>
    <property type="match status" value="4"/>
</dbReference>
<evidence type="ECO:0000256" key="1">
    <source>
        <dbReference type="ARBA" id="ARBA00022737"/>
    </source>
</evidence>
<evidence type="ECO:0000256" key="2">
    <source>
        <dbReference type="SAM" id="MobiDB-lite"/>
    </source>
</evidence>
<dbReference type="PANTHER" id="PTHR43215">
    <property type="entry name" value="RADIAL SPOKE HEAD 1 HOMOLOG"/>
    <property type="match status" value="1"/>
</dbReference>
<feature type="region of interest" description="Disordered" evidence="2">
    <location>
        <begin position="69"/>
        <end position="91"/>
    </location>
</feature>
<feature type="region of interest" description="Disordered" evidence="2">
    <location>
        <begin position="327"/>
        <end position="349"/>
    </location>
</feature>
<keyword evidence="4" id="KW-1185">Reference proteome</keyword>
<organism evidence="3 4">
    <name type="scientific">Aureococcus anophagefferens</name>
    <name type="common">Harmful bloom alga</name>
    <dbReference type="NCBI Taxonomy" id="44056"/>
    <lineage>
        <taxon>Eukaryota</taxon>
        <taxon>Sar</taxon>
        <taxon>Stramenopiles</taxon>
        <taxon>Ochrophyta</taxon>
        <taxon>Pelagophyceae</taxon>
        <taxon>Pelagomonadales</taxon>
        <taxon>Pelagomonadaceae</taxon>
        <taxon>Aureococcus</taxon>
    </lineage>
</organism>
<proteinExistence type="predicted"/>
<keyword evidence="1" id="KW-0677">Repeat</keyword>
<protein>
    <submittedName>
        <fullName evidence="3">1-phosphatidylinositol-4-phosphate 5-kinase</fullName>
    </submittedName>
</protein>
<feature type="region of interest" description="Disordered" evidence="2">
    <location>
        <begin position="111"/>
        <end position="158"/>
    </location>
</feature>
<dbReference type="Pfam" id="PF02493">
    <property type="entry name" value="MORN"/>
    <property type="match status" value="8"/>
</dbReference>